<feature type="chain" id="PRO_5021317963" description="RlpA-like protein double-psi beta-barrel domain-containing protein" evidence="3">
    <location>
        <begin position="19"/>
        <end position="281"/>
    </location>
</feature>
<organism evidence="4 5">
    <name type="scientific">Coprinellus micaceus</name>
    <name type="common">Glistening ink-cap mushroom</name>
    <name type="synonym">Coprinus micaceus</name>
    <dbReference type="NCBI Taxonomy" id="71717"/>
    <lineage>
        <taxon>Eukaryota</taxon>
        <taxon>Fungi</taxon>
        <taxon>Dikarya</taxon>
        <taxon>Basidiomycota</taxon>
        <taxon>Agaricomycotina</taxon>
        <taxon>Agaricomycetes</taxon>
        <taxon>Agaricomycetidae</taxon>
        <taxon>Agaricales</taxon>
        <taxon>Agaricineae</taxon>
        <taxon>Psathyrellaceae</taxon>
        <taxon>Coprinellus</taxon>
    </lineage>
</organism>
<comment type="caution">
    <text evidence="4">The sequence shown here is derived from an EMBL/GenBank/DDBJ whole genome shotgun (WGS) entry which is preliminary data.</text>
</comment>
<dbReference type="OrthoDB" id="623670at2759"/>
<dbReference type="Proteomes" id="UP000298030">
    <property type="component" value="Unassembled WGS sequence"/>
</dbReference>
<dbReference type="AlphaFoldDB" id="A0A4Y7TPU1"/>
<evidence type="ECO:0000313" key="5">
    <source>
        <dbReference type="Proteomes" id="UP000298030"/>
    </source>
</evidence>
<dbReference type="InterPro" id="IPR051477">
    <property type="entry name" value="Expansin_CellWall"/>
</dbReference>
<dbReference type="SUPFAM" id="SSF50685">
    <property type="entry name" value="Barwin-like endoglucanases"/>
    <property type="match status" value="1"/>
</dbReference>
<dbReference type="PANTHER" id="PTHR31836:SF28">
    <property type="entry name" value="SRCR DOMAIN-CONTAINING PROTEIN-RELATED"/>
    <property type="match status" value="1"/>
</dbReference>
<proteinExistence type="predicted"/>
<dbReference type="InterPro" id="IPR036908">
    <property type="entry name" value="RlpA-like_sf"/>
</dbReference>
<keyword evidence="1 3" id="KW-0732">Signal</keyword>
<dbReference type="PANTHER" id="PTHR31836">
    <property type="match status" value="1"/>
</dbReference>
<reference evidence="4 5" key="1">
    <citation type="journal article" date="2019" name="Nat. Ecol. Evol.">
        <title>Megaphylogeny resolves global patterns of mushroom evolution.</title>
        <authorList>
            <person name="Varga T."/>
            <person name="Krizsan K."/>
            <person name="Foldi C."/>
            <person name="Dima B."/>
            <person name="Sanchez-Garcia M."/>
            <person name="Sanchez-Ramirez S."/>
            <person name="Szollosi G.J."/>
            <person name="Szarkandi J.G."/>
            <person name="Papp V."/>
            <person name="Albert L."/>
            <person name="Andreopoulos W."/>
            <person name="Angelini C."/>
            <person name="Antonin V."/>
            <person name="Barry K.W."/>
            <person name="Bougher N.L."/>
            <person name="Buchanan P."/>
            <person name="Buyck B."/>
            <person name="Bense V."/>
            <person name="Catcheside P."/>
            <person name="Chovatia M."/>
            <person name="Cooper J."/>
            <person name="Damon W."/>
            <person name="Desjardin D."/>
            <person name="Finy P."/>
            <person name="Geml J."/>
            <person name="Haridas S."/>
            <person name="Hughes K."/>
            <person name="Justo A."/>
            <person name="Karasinski D."/>
            <person name="Kautmanova I."/>
            <person name="Kiss B."/>
            <person name="Kocsube S."/>
            <person name="Kotiranta H."/>
            <person name="LaButti K.M."/>
            <person name="Lechner B.E."/>
            <person name="Liimatainen K."/>
            <person name="Lipzen A."/>
            <person name="Lukacs Z."/>
            <person name="Mihaltcheva S."/>
            <person name="Morgado L.N."/>
            <person name="Niskanen T."/>
            <person name="Noordeloos M.E."/>
            <person name="Ohm R.A."/>
            <person name="Ortiz-Santana B."/>
            <person name="Ovrebo C."/>
            <person name="Racz N."/>
            <person name="Riley R."/>
            <person name="Savchenko A."/>
            <person name="Shiryaev A."/>
            <person name="Soop K."/>
            <person name="Spirin V."/>
            <person name="Szebenyi C."/>
            <person name="Tomsovsky M."/>
            <person name="Tulloss R.E."/>
            <person name="Uehling J."/>
            <person name="Grigoriev I.V."/>
            <person name="Vagvolgyi C."/>
            <person name="Papp T."/>
            <person name="Martin F.M."/>
            <person name="Miettinen O."/>
            <person name="Hibbett D.S."/>
            <person name="Nagy L.G."/>
        </authorList>
    </citation>
    <scope>NUCLEOTIDE SEQUENCE [LARGE SCALE GENOMIC DNA]</scope>
    <source>
        <strain evidence="4 5">FP101781</strain>
    </source>
</reference>
<sequence>MLLLQFATLLSLALLGSAGQHGARLNRIHHNAGALAKRDDGDVRLHKRITNSKWTYYDAETGSAGACGQYIKNTDWVVAMNTAQYGSGYPGPNCFKSLTLSYGGKSAVVTVLDQCPGCPYGGLDLTPSLFAYFASQDKGIIYGEWEFGETAATTSSTWKATTTTTKTPTTTWKATSTTNTWKPATTTTTTTTTKKTTTTTPKPETTTTSTKASSTTHPTSSSTQPASLSSASPSSVGSSASPAGLAAADATTSSAAVEGIEGLNAAFLRLGDLVVEGARMA</sequence>
<name>A0A4Y7TPU1_COPMI</name>
<keyword evidence="5" id="KW-1185">Reference proteome</keyword>
<feature type="signal peptide" evidence="3">
    <location>
        <begin position="1"/>
        <end position="18"/>
    </location>
</feature>
<evidence type="ECO:0000313" key="4">
    <source>
        <dbReference type="EMBL" id="TEB36176.1"/>
    </source>
</evidence>
<evidence type="ECO:0000256" key="2">
    <source>
        <dbReference type="SAM" id="MobiDB-lite"/>
    </source>
</evidence>
<evidence type="ECO:0000256" key="3">
    <source>
        <dbReference type="SAM" id="SignalP"/>
    </source>
</evidence>
<dbReference type="STRING" id="71717.A0A4Y7TPU1"/>
<protein>
    <recommendedName>
        <fullName evidence="6">RlpA-like protein double-psi beta-barrel domain-containing protein</fullName>
    </recommendedName>
</protein>
<evidence type="ECO:0000256" key="1">
    <source>
        <dbReference type="ARBA" id="ARBA00022729"/>
    </source>
</evidence>
<dbReference type="Gene3D" id="2.40.40.10">
    <property type="entry name" value="RlpA-like domain"/>
    <property type="match status" value="1"/>
</dbReference>
<feature type="region of interest" description="Disordered" evidence="2">
    <location>
        <begin position="162"/>
        <end position="243"/>
    </location>
</feature>
<gene>
    <name evidence="4" type="ORF">FA13DRAFT_1787657</name>
</gene>
<accession>A0A4Y7TPU1</accession>
<dbReference type="CDD" id="cd22191">
    <property type="entry name" value="DPBB_RlpA_EXP_N-like"/>
    <property type="match status" value="1"/>
</dbReference>
<dbReference type="EMBL" id="QPFP01000006">
    <property type="protein sequence ID" value="TEB36176.1"/>
    <property type="molecule type" value="Genomic_DNA"/>
</dbReference>
<evidence type="ECO:0008006" key="6">
    <source>
        <dbReference type="Google" id="ProtNLM"/>
    </source>
</evidence>